<gene>
    <name evidence="2" type="ORF">IBL25_07355</name>
</gene>
<dbReference type="Proteomes" id="UP000603940">
    <property type="component" value="Unassembled WGS sequence"/>
</dbReference>
<proteinExistence type="predicted"/>
<keyword evidence="3" id="KW-1185">Reference proteome</keyword>
<sequence length="558" mass="58713">MTGLHAPGAWAPGVTPSGPDAFPGEFVVTDLPNLPDEWLIELGATPEPVNVQPPALGMPGGVAVGAMPDDLPATGGAGLVLRFSLRGWIGEPNDAAQPNVAYPDRLVEPPTLVRSLRVLPEDTARLNFQAGELALDNADGGLDFIGGDWAMAGRLAVLRRGPYRTPIRAMYNEFGRVADLRITSAAMTSGTRLTVALRDAAADLSVPVCGVYAGTGGLEGDVALAGQSRPLLLGFKPNIAPTRLLATLLVWQVSSVPLQAVFALRDGGAPLTLVGDYPTLEALLAAPLPTSSYATCLTHGLVRTGSPPAGQLTCDARSPGDISHAGIALALLQGPGGLSGERIVRSGFAQLPLGDAGWIWRSGTVTAALDQVFGSCAGWWGSDRLGRIVAGRLAQPELLGPRMIIERWMVTADPSEVAGVAPRWRQRVAYHVLDQVQTATDLFGIAEEDPALVAAYGTAQQVATAYDTRINQIYPSATDPDVLVSGFRTAGPAQALADDLLALHGTRRRRWRVPVGKWGHLIDLGDVVAVDHPRLAGRHWQVIASDEVGDAKTLTLWG</sequence>
<organism evidence="2 3">
    <name type="scientific">Pseudoroseomonas ludipueritiae</name>
    <dbReference type="NCBI Taxonomy" id="198093"/>
    <lineage>
        <taxon>Bacteria</taxon>
        <taxon>Pseudomonadati</taxon>
        <taxon>Pseudomonadota</taxon>
        <taxon>Alphaproteobacteria</taxon>
        <taxon>Acetobacterales</taxon>
        <taxon>Acetobacteraceae</taxon>
        <taxon>Pseudoroseomonas</taxon>
    </lineage>
</organism>
<protein>
    <recommendedName>
        <fullName evidence="4">Phage tail protein</fullName>
    </recommendedName>
</protein>
<name>A0ABR7R514_9PROT</name>
<dbReference type="EMBL" id="JACTUZ010000019">
    <property type="protein sequence ID" value="MBC9176759.1"/>
    <property type="molecule type" value="Genomic_DNA"/>
</dbReference>
<evidence type="ECO:0000313" key="2">
    <source>
        <dbReference type="EMBL" id="MBC9176759.1"/>
    </source>
</evidence>
<evidence type="ECO:0008006" key="4">
    <source>
        <dbReference type="Google" id="ProtNLM"/>
    </source>
</evidence>
<accession>A0ABR7R514</accession>
<evidence type="ECO:0000313" key="3">
    <source>
        <dbReference type="Proteomes" id="UP000603940"/>
    </source>
</evidence>
<evidence type="ECO:0000256" key="1">
    <source>
        <dbReference type="SAM" id="MobiDB-lite"/>
    </source>
</evidence>
<comment type="caution">
    <text evidence="2">The sequence shown here is derived from an EMBL/GenBank/DDBJ whole genome shotgun (WGS) entry which is preliminary data.</text>
</comment>
<dbReference type="RefSeq" id="WP_187777905.1">
    <property type="nucleotide sequence ID" value="NZ_JACTUZ010000019.1"/>
</dbReference>
<feature type="region of interest" description="Disordered" evidence="1">
    <location>
        <begin position="1"/>
        <end position="22"/>
    </location>
</feature>
<reference evidence="2 3" key="1">
    <citation type="journal article" date="2009" name="Int. J. Syst. Evol. Microbiol.">
        <title>Transfer of Teichococcus ludipueritiae and Muricoccus roseus to the genus Roseomonas, as Roseomonas ludipueritiae comb. nov. and Roseomonas rosea comb. nov., respectively, and emended description of the genus Roseomonas.</title>
        <authorList>
            <person name="Sanchez-Porro C."/>
            <person name="Gallego V."/>
            <person name="Busse H.J."/>
            <person name="Kampfer P."/>
            <person name="Ventosa A."/>
        </authorList>
    </citation>
    <scope>NUCLEOTIDE SEQUENCE [LARGE SCALE GENOMIC DNA]</scope>
    <source>
        <strain evidence="2 3">DSM 14915</strain>
    </source>
</reference>